<dbReference type="PANTHER" id="PTHR11819:SF195">
    <property type="entry name" value="SODIUM_GLUCOSE COTRANSPORTER 4"/>
    <property type="match status" value="1"/>
</dbReference>
<keyword evidence="9" id="KW-1185">Reference proteome</keyword>
<comment type="caution">
    <text evidence="8">The sequence shown here is derived from an EMBL/GenBank/DDBJ whole genome shotgun (WGS) entry which is preliminary data.</text>
</comment>
<keyword evidence="5 7" id="KW-0472">Membrane</keyword>
<evidence type="ECO:0000256" key="6">
    <source>
        <dbReference type="RuleBase" id="RU362091"/>
    </source>
</evidence>
<evidence type="ECO:0000256" key="4">
    <source>
        <dbReference type="ARBA" id="ARBA00022989"/>
    </source>
</evidence>
<feature type="transmembrane region" description="Helical" evidence="7">
    <location>
        <begin position="160"/>
        <end position="178"/>
    </location>
</feature>
<feature type="transmembrane region" description="Helical" evidence="7">
    <location>
        <begin position="117"/>
        <end position="140"/>
    </location>
</feature>
<gene>
    <name evidence="8" type="ORF">L6773_21085</name>
</gene>
<name>A0ABS9KJR9_9BACT</name>
<feature type="transmembrane region" description="Helical" evidence="7">
    <location>
        <begin position="74"/>
        <end position="96"/>
    </location>
</feature>
<evidence type="ECO:0000256" key="5">
    <source>
        <dbReference type="ARBA" id="ARBA00023136"/>
    </source>
</evidence>
<dbReference type="PROSITE" id="PS50283">
    <property type="entry name" value="NA_SOLUT_SYMP_3"/>
    <property type="match status" value="1"/>
</dbReference>
<accession>A0ABS9KJR9</accession>
<evidence type="ECO:0000256" key="2">
    <source>
        <dbReference type="ARBA" id="ARBA00006434"/>
    </source>
</evidence>
<evidence type="ECO:0000256" key="1">
    <source>
        <dbReference type="ARBA" id="ARBA00004141"/>
    </source>
</evidence>
<feature type="transmembrane region" description="Helical" evidence="7">
    <location>
        <begin position="6"/>
        <end position="22"/>
    </location>
</feature>
<dbReference type="EMBL" id="JAKLWS010000067">
    <property type="protein sequence ID" value="MCG2591079.1"/>
    <property type="molecule type" value="Genomic_DNA"/>
</dbReference>
<feature type="transmembrane region" description="Helical" evidence="7">
    <location>
        <begin position="34"/>
        <end position="54"/>
    </location>
</feature>
<sequence length="527" mass="57895">MWIFASFVGFTLFVAFYSWYKIRGENLYTSDGYFLGGRSLSAGVIAGSMMLTNISSEHLIGMNGSAYKNGMIIISWETTATIGLIFGALYLVPRYLKMGLSTIPKFLELRFDRATRSLAAILLVFSFVFTLLPIVLYTGAINFEGIFEISSVLGVTHQQSIWILVVIIGVIGALYSILGGLKAVAVADTVNGIGLIIGGLLIPILALWEIGNGNLLSGVDTVYNYAPEKFSIVGAPDSVLPFSAIFTGLVINQIYFWSMHQSIIQRALGAKDLVAAQKGLLLTGVFKLLIPIIIALPGVIGFYYFGDSMYDNQDFIYPMMIHEVLPVFFIGIFAAVFMGAVLSTFNSVINSAATIYTIDIYKIYINKDASERKMVMVGTAVSTIVAVFAIFVAPFMSYAPEGIYQLLQTLNGLFFVPLGTTIIAGFFLKKISAAGVKVALVIGMVFYGFTELVVDIGIHFVHVWGIMFVGMIIIMYIVSYFYPVEKEFQITDVEVVDISEWKYAKIVSIFLIVVTIGIYILLWGPPN</sequence>
<feature type="transmembrane region" description="Helical" evidence="7">
    <location>
        <begin position="402"/>
        <end position="428"/>
    </location>
</feature>
<dbReference type="NCBIfam" id="TIGR00813">
    <property type="entry name" value="sss"/>
    <property type="match status" value="1"/>
</dbReference>
<evidence type="ECO:0000256" key="3">
    <source>
        <dbReference type="ARBA" id="ARBA00022692"/>
    </source>
</evidence>
<feature type="transmembrane region" description="Helical" evidence="7">
    <location>
        <begin position="239"/>
        <end position="258"/>
    </location>
</feature>
<evidence type="ECO:0000313" key="8">
    <source>
        <dbReference type="EMBL" id="MCG2591079.1"/>
    </source>
</evidence>
<feature type="transmembrane region" description="Helical" evidence="7">
    <location>
        <begin position="325"/>
        <end position="353"/>
    </location>
</feature>
<comment type="subcellular location">
    <subcellularLocation>
        <location evidence="1">Membrane</location>
        <topology evidence="1">Multi-pass membrane protein</topology>
    </subcellularLocation>
</comment>
<comment type="similarity">
    <text evidence="2 6">Belongs to the sodium:solute symporter (SSF) (TC 2.A.21) family.</text>
</comment>
<feature type="transmembrane region" description="Helical" evidence="7">
    <location>
        <begin position="279"/>
        <end position="305"/>
    </location>
</feature>
<feature type="transmembrane region" description="Helical" evidence="7">
    <location>
        <begin position="503"/>
        <end position="524"/>
    </location>
</feature>
<dbReference type="Pfam" id="PF00474">
    <property type="entry name" value="SSF"/>
    <property type="match status" value="1"/>
</dbReference>
<keyword evidence="4 7" id="KW-1133">Transmembrane helix</keyword>
<feature type="transmembrane region" description="Helical" evidence="7">
    <location>
        <begin position="374"/>
        <end position="396"/>
    </location>
</feature>
<evidence type="ECO:0000313" key="9">
    <source>
        <dbReference type="Proteomes" id="UP001165366"/>
    </source>
</evidence>
<organism evidence="8 9">
    <name type="scientific">Rhodohalobacter sulfatireducens</name>
    <dbReference type="NCBI Taxonomy" id="2911366"/>
    <lineage>
        <taxon>Bacteria</taxon>
        <taxon>Pseudomonadati</taxon>
        <taxon>Balneolota</taxon>
        <taxon>Balneolia</taxon>
        <taxon>Balneolales</taxon>
        <taxon>Balneolaceae</taxon>
        <taxon>Rhodohalobacter</taxon>
    </lineage>
</organism>
<proteinExistence type="inferred from homology"/>
<feature type="transmembrane region" description="Helical" evidence="7">
    <location>
        <begin position="190"/>
        <end position="208"/>
    </location>
</feature>
<dbReference type="NCBIfam" id="NF007790">
    <property type="entry name" value="PRK10484.1"/>
    <property type="match status" value="1"/>
</dbReference>
<dbReference type="CDD" id="cd10328">
    <property type="entry name" value="SLC5sbd_YidK"/>
    <property type="match status" value="1"/>
</dbReference>
<dbReference type="RefSeq" id="WP_237856634.1">
    <property type="nucleotide sequence ID" value="NZ_JAKLWS010000067.1"/>
</dbReference>
<dbReference type="InterPro" id="IPR038377">
    <property type="entry name" value="Na/Glc_symporter_sf"/>
</dbReference>
<dbReference type="Gene3D" id="1.20.1730.10">
    <property type="entry name" value="Sodium/glucose cotransporter"/>
    <property type="match status" value="1"/>
</dbReference>
<evidence type="ECO:0000256" key="7">
    <source>
        <dbReference type="SAM" id="Phobius"/>
    </source>
</evidence>
<keyword evidence="3 7" id="KW-0812">Transmembrane</keyword>
<feature type="transmembrane region" description="Helical" evidence="7">
    <location>
        <begin position="435"/>
        <end position="454"/>
    </location>
</feature>
<reference evidence="8" key="1">
    <citation type="submission" date="2022-01" db="EMBL/GenBank/DDBJ databases">
        <authorList>
            <person name="Wang Y."/>
        </authorList>
    </citation>
    <scope>NUCLEOTIDE SEQUENCE</scope>
    <source>
        <strain evidence="8">WB101</strain>
    </source>
</reference>
<feature type="transmembrane region" description="Helical" evidence="7">
    <location>
        <begin position="460"/>
        <end position="482"/>
    </location>
</feature>
<reference evidence="8" key="2">
    <citation type="submission" date="2024-05" db="EMBL/GenBank/DDBJ databases">
        <title>Rhodohalobacter halophilus gen. nov., sp. nov., a moderately halophilic member of the family Balneolaceae.</title>
        <authorList>
            <person name="Xia J."/>
        </authorList>
    </citation>
    <scope>NUCLEOTIDE SEQUENCE</scope>
    <source>
        <strain evidence="8">WB101</strain>
    </source>
</reference>
<dbReference type="Proteomes" id="UP001165366">
    <property type="component" value="Unassembled WGS sequence"/>
</dbReference>
<protein>
    <submittedName>
        <fullName evidence="8">Solute:sodium symporter family transporter</fullName>
    </submittedName>
</protein>
<dbReference type="InterPro" id="IPR001734">
    <property type="entry name" value="Na/solute_symporter"/>
</dbReference>
<dbReference type="PANTHER" id="PTHR11819">
    <property type="entry name" value="SOLUTE CARRIER FAMILY 5"/>
    <property type="match status" value="1"/>
</dbReference>